<dbReference type="InterPro" id="IPR013766">
    <property type="entry name" value="Thioredoxin_domain"/>
</dbReference>
<dbReference type="AlphaFoldDB" id="A0A1C7M6G4"/>
<reference evidence="2 3" key="1">
    <citation type="submission" date="2016-03" db="EMBL/GenBank/DDBJ databases">
        <title>Whole genome sequencing of Grifola frondosa 9006-11.</title>
        <authorList>
            <person name="Min B."/>
            <person name="Park H."/>
            <person name="Kim J.-G."/>
            <person name="Cho H."/>
            <person name="Oh Y.-L."/>
            <person name="Kong W.-S."/>
            <person name="Choi I.-G."/>
        </authorList>
    </citation>
    <scope>NUCLEOTIDE SEQUENCE [LARGE SCALE GENOMIC DNA]</scope>
    <source>
        <strain evidence="2 3">9006-11</strain>
    </source>
</reference>
<proteinExistence type="predicted"/>
<dbReference type="OrthoDB" id="2121326at2759"/>
<protein>
    <recommendedName>
        <fullName evidence="1">Thioredoxin domain-containing protein</fullName>
    </recommendedName>
</protein>
<evidence type="ECO:0000259" key="1">
    <source>
        <dbReference type="PROSITE" id="PS51352"/>
    </source>
</evidence>
<gene>
    <name evidence="2" type="ORF">A0H81_07842</name>
</gene>
<name>A0A1C7M6G4_GRIFR</name>
<comment type="caution">
    <text evidence="2">The sequence shown here is derived from an EMBL/GenBank/DDBJ whole genome shotgun (WGS) entry which is preliminary data.</text>
</comment>
<accession>A0A1C7M6G4</accession>
<organism evidence="2 3">
    <name type="scientific">Grifola frondosa</name>
    <name type="common">Maitake</name>
    <name type="synonym">Polyporus frondosus</name>
    <dbReference type="NCBI Taxonomy" id="5627"/>
    <lineage>
        <taxon>Eukaryota</taxon>
        <taxon>Fungi</taxon>
        <taxon>Dikarya</taxon>
        <taxon>Basidiomycota</taxon>
        <taxon>Agaricomycotina</taxon>
        <taxon>Agaricomycetes</taxon>
        <taxon>Polyporales</taxon>
        <taxon>Grifolaceae</taxon>
        <taxon>Grifola</taxon>
    </lineage>
</organism>
<dbReference type="SUPFAM" id="SSF52833">
    <property type="entry name" value="Thioredoxin-like"/>
    <property type="match status" value="2"/>
</dbReference>
<dbReference type="PROSITE" id="PS51352">
    <property type="entry name" value="THIOREDOXIN_2"/>
    <property type="match status" value="1"/>
</dbReference>
<dbReference type="EMBL" id="LUGG01000009">
    <property type="protein sequence ID" value="OBZ72358.1"/>
    <property type="molecule type" value="Genomic_DNA"/>
</dbReference>
<dbReference type="Gene3D" id="3.40.30.10">
    <property type="entry name" value="Glutaredoxin"/>
    <property type="match status" value="1"/>
</dbReference>
<dbReference type="InterPro" id="IPR036249">
    <property type="entry name" value="Thioredoxin-like_sf"/>
</dbReference>
<sequence length="298" mass="33851">MWRVLSEIDWRARASRVAAWRYNIHPLYSNCTSVSCIALSDGLLPARDTRGARRESRLQNKYMERLPGALWRPMGQSALGRRRRALPGAARPTVVQRFWARARLPPWDRLEANMRSGPPPFLRPGWKSPLQGTHADLRWLTEDAFECVKGSLDGWRDKKVLLIEFWASWCRPCLTAFRDLSNISATRPDIKIITFNVEGIFTKAPIDVATVRAVRARATRHGVPGVYRRQPRRRSRCVRALRTRVPMLTFNADVAIFEPGQTLSIPLVFIITPKDGLIHWVGNPEEMAAPLAQALASA</sequence>
<keyword evidence="3" id="KW-1185">Reference proteome</keyword>
<evidence type="ECO:0000313" key="3">
    <source>
        <dbReference type="Proteomes" id="UP000092993"/>
    </source>
</evidence>
<evidence type="ECO:0000313" key="2">
    <source>
        <dbReference type="EMBL" id="OBZ72358.1"/>
    </source>
</evidence>
<dbReference type="Proteomes" id="UP000092993">
    <property type="component" value="Unassembled WGS sequence"/>
</dbReference>
<dbReference type="CDD" id="cd02947">
    <property type="entry name" value="TRX_family"/>
    <property type="match status" value="1"/>
</dbReference>
<feature type="domain" description="Thioredoxin" evidence="1">
    <location>
        <begin position="122"/>
        <end position="298"/>
    </location>
</feature>